<dbReference type="InterPro" id="IPR004942">
    <property type="entry name" value="Roadblock/LAMTOR2_dom"/>
</dbReference>
<accession>A0A2R5G6A6</accession>
<name>A0A2R5G6A6_9STRA</name>
<dbReference type="AlphaFoldDB" id="A0A2R5G6A6"/>
<gene>
    <name evidence="3" type="ORF">FCC1311_001922</name>
</gene>
<dbReference type="Proteomes" id="UP000241890">
    <property type="component" value="Unassembled WGS sequence"/>
</dbReference>
<proteinExistence type="inferred from homology"/>
<organism evidence="3 4">
    <name type="scientific">Hondaea fermentalgiana</name>
    <dbReference type="NCBI Taxonomy" id="2315210"/>
    <lineage>
        <taxon>Eukaryota</taxon>
        <taxon>Sar</taxon>
        <taxon>Stramenopiles</taxon>
        <taxon>Bigyra</taxon>
        <taxon>Labyrinthulomycetes</taxon>
        <taxon>Thraustochytrida</taxon>
        <taxon>Thraustochytriidae</taxon>
        <taxon>Hondaea</taxon>
    </lineage>
</organism>
<dbReference type="InParanoid" id="A0A2R5G6A6"/>
<dbReference type="SUPFAM" id="SSF103196">
    <property type="entry name" value="Roadblock/LC7 domain"/>
    <property type="match status" value="1"/>
</dbReference>
<dbReference type="Pfam" id="PF03259">
    <property type="entry name" value="Robl_LC7"/>
    <property type="match status" value="1"/>
</dbReference>
<evidence type="ECO:0000313" key="3">
    <source>
        <dbReference type="EMBL" id="GBG23973.1"/>
    </source>
</evidence>
<keyword evidence="4" id="KW-1185">Reference proteome</keyword>
<dbReference type="EMBL" id="BEYU01000001">
    <property type="protein sequence ID" value="GBG23973.1"/>
    <property type="molecule type" value="Genomic_DNA"/>
</dbReference>
<comment type="caution">
    <text evidence="3">The sequence shown here is derived from an EMBL/GenBank/DDBJ whole genome shotgun (WGS) entry which is preliminary data.</text>
</comment>
<reference evidence="3 4" key="1">
    <citation type="submission" date="2017-12" db="EMBL/GenBank/DDBJ databases">
        <title>Sequencing, de novo assembly and annotation of complete genome of a new Thraustochytrid species, strain FCC1311.</title>
        <authorList>
            <person name="Sedici K."/>
            <person name="Godart F."/>
            <person name="Aiese Cigliano R."/>
            <person name="Sanseverino W."/>
            <person name="Barakat M."/>
            <person name="Ortet P."/>
            <person name="Marechal E."/>
            <person name="Cagnac O."/>
            <person name="Amato A."/>
        </authorList>
    </citation>
    <scope>NUCLEOTIDE SEQUENCE [LARGE SCALE GENOMIC DNA]</scope>
</reference>
<sequence length="93" mass="10677">MASEAEQSIKRIQSHKGVKRVFIINSRGQTIRSSLNEPEEERRYAALISELTKKTQSMVRELDPEIMIAPEPTENKYTLIVIQDPSDEDAMQM</sequence>
<dbReference type="OrthoDB" id="9985637at2759"/>
<evidence type="ECO:0000259" key="2">
    <source>
        <dbReference type="Pfam" id="PF03259"/>
    </source>
</evidence>
<feature type="domain" description="Roadblock/LAMTOR2" evidence="2">
    <location>
        <begin position="6"/>
        <end position="63"/>
    </location>
</feature>
<comment type="similarity">
    <text evidence="1">Belongs to the GAMAD family.</text>
</comment>
<dbReference type="FunCoup" id="A0A2R5G6A6">
    <property type="interactions" value="10"/>
</dbReference>
<dbReference type="PANTHER" id="PTHR10779">
    <property type="entry name" value="DYNEIN LIGHT CHAIN ROADBLOCK"/>
    <property type="match status" value="1"/>
</dbReference>
<evidence type="ECO:0000256" key="1">
    <source>
        <dbReference type="ARBA" id="ARBA00007191"/>
    </source>
</evidence>
<protein>
    <submittedName>
        <fullName evidence="3">Dynein light chain roadblock-type 1</fullName>
    </submittedName>
</protein>
<dbReference type="Gene3D" id="3.30.450.30">
    <property type="entry name" value="Dynein light chain 2a, cytoplasmic"/>
    <property type="match status" value="1"/>
</dbReference>
<evidence type="ECO:0000313" key="4">
    <source>
        <dbReference type="Proteomes" id="UP000241890"/>
    </source>
</evidence>